<reference evidence="4" key="1">
    <citation type="journal article" date="2020" name="mSystems">
        <title>Genome- and Community-Level Interaction Insights into Carbon Utilization and Element Cycling Functions of Hydrothermarchaeota in Hydrothermal Sediment.</title>
        <authorList>
            <person name="Zhou Z."/>
            <person name="Liu Y."/>
            <person name="Xu W."/>
            <person name="Pan J."/>
            <person name="Luo Z.H."/>
            <person name="Li M."/>
        </authorList>
    </citation>
    <scope>NUCLEOTIDE SEQUENCE [LARGE SCALE GENOMIC DNA]</scope>
    <source>
        <strain evidence="4">SpSt-637</strain>
        <strain evidence="3">SpSt-667</strain>
    </source>
</reference>
<proteinExistence type="inferred from homology"/>
<feature type="domain" description="Thioredoxin-like fold" evidence="2">
    <location>
        <begin position="180"/>
        <end position="327"/>
    </location>
</feature>
<evidence type="ECO:0000256" key="1">
    <source>
        <dbReference type="ARBA" id="ARBA00007787"/>
    </source>
</evidence>
<dbReference type="AlphaFoldDB" id="A0A7C4JJ67"/>
<dbReference type="Pfam" id="PF13462">
    <property type="entry name" value="Thioredoxin_4"/>
    <property type="match status" value="1"/>
</dbReference>
<name>A0A7C4JJ67_9CREN</name>
<accession>A0A7C4JJ67</accession>
<sequence>MDKKLALIVLGVSVFCIALLILILWGSRVAIPTKEACLYQNNVFIVVYKGVKPIEQIYKDLSQLIANVLRTNSSGRFNVEYPLCYLELSELPIELESKIRHQFDFFPIFVVRSKNMSNVEIPIADVIFNRYENYFYIPKPNLTKYIYIYLAQYGYQYVNISGVYATIVITRKPEVNMSLTPVIGSINARYYVYIYEDVYCPYCAKMHTEVFPVLSKLIENNTIAIIMKNLMVHEEARGIQRYLIALYINTRNTSLIYDVMKFIYGELLNGIKPSLDYVRALVSEKIKDELNLTEYEDLADMVISLDSDEAMQYLIIGTPGIIIWDNKSNLGIVITGFRSADEIIKVLDNLNRIK</sequence>
<comment type="similarity">
    <text evidence="1">Belongs to the glutaredoxin family.</text>
</comment>
<evidence type="ECO:0000259" key="2">
    <source>
        <dbReference type="Pfam" id="PF13462"/>
    </source>
</evidence>
<evidence type="ECO:0000313" key="4">
    <source>
        <dbReference type="EMBL" id="HGQ63875.1"/>
    </source>
</evidence>
<gene>
    <name evidence="4" type="ORF">ENU08_01345</name>
    <name evidence="3" type="ORF">ENU41_07445</name>
</gene>
<dbReference type="EMBL" id="DTCK01000041">
    <property type="protein sequence ID" value="HGQ36489.1"/>
    <property type="molecule type" value="Genomic_DNA"/>
</dbReference>
<dbReference type="InterPro" id="IPR036249">
    <property type="entry name" value="Thioredoxin-like_sf"/>
</dbReference>
<dbReference type="Gene3D" id="3.40.30.10">
    <property type="entry name" value="Glutaredoxin"/>
    <property type="match status" value="1"/>
</dbReference>
<dbReference type="SUPFAM" id="SSF52833">
    <property type="entry name" value="Thioredoxin-like"/>
    <property type="match status" value="1"/>
</dbReference>
<protein>
    <recommendedName>
        <fullName evidence="2">Thioredoxin-like fold domain-containing protein</fullName>
    </recommendedName>
</protein>
<dbReference type="EMBL" id="DTBD01000009">
    <property type="protein sequence ID" value="HGQ63875.1"/>
    <property type="molecule type" value="Genomic_DNA"/>
</dbReference>
<evidence type="ECO:0000313" key="3">
    <source>
        <dbReference type="EMBL" id="HGQ36489.1"/>
    </source>
</evidence>
<dbReference type="InterPro" id="IPR012336">
    <property type="entry name" value="Thioredoxin-like_fold"/>
</dbReference>
<organism evidence="4">
    <name type="scientific">Ignisphaera aggregans</name>
    <dbReference type="NCBI Taxonomy" id="334771"/>
    <lineage>
        <taxon>Archaea</taxon>
        <taxon>Thermoproteota</taxon>
        <taxon>Thermoprotei</taxon>
        <taxon>Desulfurococcales</taxon>
        <taxon>Desulfurococcaceae</taxon>
        <taxon>Ignisphaera</taxon>
    </lineage>
</organism>
<comment type="caution">
    <text evidence="4">The sequence shown here is derived from an EMBL/GenBank/DDBJ whole genome shotgun (WGS) entry which is preliminary data.</text>
</comment>